<evidence type="ECO:0000313" key="8">
    <source>
        <dbReference type="Proteomes" id="UP000019494"/>
    </source>
</evidence>
<dbReference type="PANTHER" id="PTHR43179:SF12">
    <property type="entry name" value="GALACTOFURANOSYLTRANSFERASE GLFT2"/>
    <property type="match status" value="1"/>
</dbReference>
<comment type="pathway">
    <text evidence="1">Cell wall biogenesis; cell wall polysaccharide biosynthesis.</text>
</comment>
<dbReference type="EMBL" id="AWQS01000126">
    <property type="protein sequence ID" value="EWT05290.1"/>
    <property type="molecule type" value="Genomic_DNA"/>
</dbReference>
<dbReference type="InterPro" id="IPR029044">
    <property type="entry name" value="Nucleotide-diphossugar_trans"/>
</dbReference>
<evidence type="ECO:0000313" key="7">
    <source>
        <dbReference type="EMBL" id="EWT05290.1"/>
    </source>
</evidence>
<evidence type="ECO:0000256" key="2">
    <source>
        <dbReference type="ARBA" id="ARBA00006739"/>
    </source>
</evidence>
<protein>
    <submittedName>
        <fullName evidence="7">Glycosyl transferase family 2</fullName>
    </submittedName>
</protein>
<comment type="caution">
    <text evidence="7">The sequence shown here is derived from an EMBL/GenBank/DDBJ whole genome shotgun (WGS) entry which is preliminary data.</text>
</comment>
<dbReference type="SUPFAM" id="SSF53448">
    <property type="entry name" value="Nucleotide-diphospho-sugar transferases"/>
    <property type="match status" value="1"/>
</dbReference>
<evidence type="ECO:0000256" key="1">
    <source>
        <dbReference type="ARBA" id="ARBA00004776"/>
    </source>
</evidence>
<dbReference type="GO" id="GO:0016757">
    <property type="term" value="F:glycosyltransferase activity"/>
    <property type="evidence" value="ECO:0007669"/>
    <property type="project" value="UniProtKB-KW"/>
</dbReference>
<name>W9GGT0_9MICO</name>
<dbReference type="Pfam" id="PF13632">
    <property type="entry name" value="Glyco_trans_2_3"/>
    <property type="match status" value="1"/>
</dbReference>
<sequence>MGRAGEDVLLACVTWNSARHVASFIDSLRAGLEGVDKWRLVVVDNGSADETVRIVRSHCPTAIVIENEWNAGYAGGINAALALLGPASDLVVCNPDVRLGPGCVRQLLDAFREPGVGIACPLQRGPDGAVLPTLRSEPSVRRALGEAILGGRRAGKLPGWGELEMRPSAYTFAHSVAWATGSLLAVSAGCLRAVGPWDERYFLYSEETDFALRARDKGYAVRFVPGAVCTHETGESHESPMLWALLTVNRARLFRVRHSAWSSAAFRGALLLGETMRSLGAGGEVHRCAVRLLLTSSAGLQRHIGALRAGPASFPHLVHKA</sequence>
<dbReference type="RefSeq" id="WP_081793849.1">
    <property type="nucleotide sequence ID" value="NZ_AWQS01000126.1"/>
</dbReference>
<evidence type="ECO:0000256" key="3">
    <source>
        <dbReference type="ARBA" id="ARBA00022676"/>
    </source>
</evidence>
<evidence type="ECO:0000256" key="4">
    <source>
        <dbReference type="ARBA" id="ARBA00022679"/>
    </source>
</evidence>
<keyword evidence="4 7" id="KW-0808">Transferase</keyword>
<dbReference type="AlphaFoldDB" id="W9GGT0"/>
<evidence type="ECO:0000259" key="6">
    <source>
        <dbReference type="Pfam" id="PF13632"/>
    </source>
</evidence>
<feature type="domain" description="Glycosyltransferase 2-like" evidence="5">
    <location>
        <begin position="14"/>
        <end position="133"/>
    </location>
</feature>
<evidence type="ECO:0000259" key="5">
    <source>
        <dbReference type="Pfam" id="PF00535"/>
    </source>
</evidence>
<keyword evidence="8" id="KW-1185">Reference proteome</keyword>
<dbReference type="CDD" id="cd04186">
    <property type="entry name" value="GT_2_like_c"/>
    <property type="match status" value="1"/>
</dbReference>
<accession>W9GGT0</accession>
<dbReference type="Pfam" id="PF00535">
    <property type="entry name" value="Glycos_transf_2"/>
    <property type="match status" value="1"/>
</dbReference>
<dbReference type="PANTHER" id="PTHR43179">
    <property type="entry name" value="RHAMNOSYLTRANSFERASE WBBL"/>
    <property type="match status" value="1"/>
</dbReference>
<dbReference type="Proteomes" id="UP000019494">
    <property type="component" value="Unassembled WGS sequence"/>
</dbReference>
<comment type="similarity">
    <text evidence="2">Belongs to the glycosyltransferase 2 family.</text>
</comment>
<dbReference type="Gene3D" id="3.90.550.10">
    <property type="entry name" value="Spore Coat Polysaccharide Biosynthesis Protein SpsA, Chain A"/>
    <property type="match status" value="1"/>
</dbReference>
<proteinExistence type="inferred from homology"/>
<gene>
    <name evidence="7" type="ORF">N864_02165</name>
</gene>
<reference evidence="8" key="1">
    <citation type="submission" date="2013-08" db="EMBL/GenBank/DDBJ databases">
        <title>Intrasporangium oryzae NRRL B-24470.</title>
        <authorList>
            <person name="Liu H."/>
            <person name="Wang G."/>
        </authorList>
    </citation>
    <scope>NUCLEOTIDE SEQUENCE [LARGE SCALE GENOMIC DNA]</scope>
    <source>
        <strain evidence="8">Q5-1</strain>
    </source>
</reference>
<feature type="domain" description="Glycosyltransferase 2-like" evidence="6">
    <location>
        <begin position="172"/>
        <end position="236"/>
    </location>
</feature>
<keyword evidence="3" id="KW-0328">Glycosyltransferase</keyword>
<organism evidence="7 8">
    <name type="scientific">Intrasporangium chromatireducens Q5-1</name>
    <dbReference type="NCBI Taxonomy" id="584657"/>
    <lineage>
        <taxon>Bacteria</taxon>
        <taxon>Bacillati</taxon>
        <taxon>Actinomycetota</taxon>
        <taxon>Actinomycetes</taxon>
        <taxon>Micrococcales</taxon>
        <taxon>Intrasporangiaceae</taxon>
        <taxon>Intrasporangium</taxon>
    </lineage>
</organism>
<dbReference type="InterPro" id="IPR001173">
    <property type="entry name" value="Glyco_trans_2-like"/>
</dbReference>